<sequence>MSDEPLNEPQSEDDFETAFAQYAGGKASEEPADETPPEAPGEEHADEEAQGHSIGREDETEPEPEDDVSKRLAALEAENEKLKHSEASQRGRLGAYQKQINALQRELQERQNTPQAVPEQDNSAQRQEAAEAAGVEDWEALKSDFPEVAKALDARLESEKSRIEADRQRQAQLEQRLAELQNAVQPIQQQAQDQYLRSQMDALSARHPDWREVVSAPEFAEWLNQQPPSLRKLTESDDAAEAAALMDLYKSQRGAPEAAEGNSTDRRQERLASAQSVPRRGAAPKSGAPDDFEAAFNHYAKRR</sequence>
<evidence type="ECO:0000313" key="3">
    <source>
        <dbReference type="EMBL" id="MEX0385868.1"/>
    </source>
</evidence>
<dbReference type="EMBL" id="JBAKFJ010000001">
    <property type="protein sequence ID" value="MEX0385868.1"/>
    <property type="molecule type" value="Genomic_DNA"/>
</dbReference>
<gene>
    <name evidence="3" type="ORF">V6X64_02520</name>
</gene>
<feature type="coiled-coil region" evidence="1">
    <location>
        <begin position="149"/>
        <end position="190"/>
    </location>
</feature>
<comment type="caution">
    <text evidence="3">The sequence shown here is derived from an EMBL/GenBank/DDBJ whole genome shotgun (WGS) entry which is preliminary data.</text>
</comment>
<keyword evidence="4" id="KW-1185">Reference proteome</keyword>
<reference evidence="3 4" key="1">
    <citation type="submission" date="2024-02" db="EMBL/GenBank/DDBJ databases">
        <title>New especies of Spiribacter isolated from saline water.</title>
        <authorList>
            <person name="Leon M.J."/>
            <person name="De La Haba R."/>
            <person name="Sanchez-Porro C."/>
            <person name="Ventosa A."/>
        </authorList>
    </citation>
    <scope>NUCLEOTIDE SEQUENCE [LARGE SCALE GENOMIC DNA]</scope>
    <source>
        <strain evidence="4">ag22IC4-227</strain>
    </source>
</reference>
<organism evidence="3 4">
    <name type="scientific">Spiribacter onubensis</name>
    <dbReference type="NCBI Taxonomy" id="3122420"/>
    <lineage>
        <taxon>Bacteria</taxon>
        <taxon>Pseudomonadati</taxon>
        <taxon>Pseudomonadota</taxon>
        <taxon>Gammaproteobacteria</taxon>
        <taxon>Chromatiales</taxon>
        <taxon>Ectothiorhodospiraceae</taxon>
        <taxon>Spiribacter</taxon>
    </lineage>
</organism>
<dbReference type="Proteomes" id="UP001556653">
    <property type="component" value="Unassembled WGS sequence"/>
</dbReference>
<feature type="compositionally biased region" description="Acidic residues" evidence="2">
    <location>
        <begin position="1"/>
        <end position="16"/>
    </location>
</feature>
<dbReference type="RefSeq" id="WP_367966351.1">
    <property type="nucleotide sequence ID" value="NZ_JBAKFJ010000001.1"/>
</dbReference>
<evidence type="ECO:0000256" key="2">
    <source>
        <dbReference type="SAM" id="MobiDB-lite"/>
    </source>
</evidence>
<accession>A0ABV3S8R5</accession>
<keyword evidence="1" id="KW-0175">Coiled coil</keyword>
<proteinExistence type="predicted"/>
<feature type="region of interest" description="Disordered" evidence="2">
    <location>
        <begin position="1"/>
        <end position="134"/>
    </location>
</feature>
<feature type="region of interest" description="Disordered" evidence="2">
    <location>
        <begin position="248"/>
        <end position="303"/>
    </location>
</feature>
<name>A0ABV3S8R5_9GAMM</name>
<evidence type="ECO:0000313" key="4">
    <source>
        <dbReference type="Proteomes" id="UP001556653"/>
    </source>
</evidence>
<evidence type="ECO:0000256" key="1">
    <source>
        <dbReference type="SAM" id="Coils"/>
    </source>
</evidence>
<protein>
    <submittedName>
        <fullName evidence="3">Uncharacterized protein</fullName>
    </submittedName>
</protein>
<feature type="compositionally biased region" description="Basic and acidic residues" evidence="2">
    <location>
        <begin position="41"/>
        <end position="57"/>
    </location>
</feature>
<feature type="compositionally biased region" description="Basic and acidic residues" evidence="2">
    <location>
        <begin position="78"/>
        <end position="89"/>
    </location>
</feature>
<feature type="compositionally biased region" description="Polar residues" evidence="2">
    <location>
        <begin position="110"/>
        <end position="126"/>
    </location>
</feature>